<dbReference type="SMART" id="SM00320">
    <property type="entry name" value="WD40"/>
    <property type="match status" value="5"/>
</dbReference>
<dbReference type="KEGG" id="ftj:FTUN_1555"/>
<feature type="repeat" description="WD" evidence="1">
    <location>
        <begin position="955"/>
        <end position="987"/>
    </location>
</feature>
<feature type="compositionally biased region" description="Low complexity" evidence="2">
    <location>
        <begin position="192"/>
        <end position="204"/>
    </location>
</feature>
<dbReference type="PROSITE" id="PS50294">
    <property type="entry name" value="WD_REPEATS_REGION"/>
    <property type="match status" value="1"/>
</dbReference>
<keyword evidence="3" id="KW-0812">Transmembrane</keyword>
<name>A0A6M5YL68_9BACT</name>
<dbReference type="InterPro" id="IPR013324">
    <property type="entry name" value="RNA_pol_sigma_r3/r4-like"/>
</dbReference>
<dbReference type="Proteomes" id="UP000503447">
    <property type="component" value="Chromosome"/>
</dbReference>
<dbReference type="GO" id="GO:0005829">
    <property type="term" value="C:cytosol"/>
    <property type="evidence" value="ECO:0007669"/>
    <property type="project" value="UniProtKB-ARBA"/>
</dbReference>
<dbReference type="InterPro" id="IPR013325">
    <property type="entry name" value="RNA_pol_sigma_r2"/>
</dbReference>
<dbReference type="InterPro" id="IPR013249">
    <property type="entry name" value="RNA_pol_sigma70_r4_t2"/>
</dbReference>
<keyword evidence="3" id="KW-1133">Transmembrane helix</keyword>
<accession>A0A6M5YL68</accession>
<dbReference type="Pfam" id="PF08281">
    <property type="entry name" value="Sigma70_r4_2"/>
    <property type="match status" value="1"/>
</dbReference>
<evidence type="ECO:0000256" key="3">
    <source>
        <dbReference type="SAM" id="Phobius"/>
    </source>
</evidence>
<organism evidence="7 8">
    <name type="scientific">Frigoriglobus tundricola</name>
    <dbReference type="NCBI Taxonomy" id="2774151"/>
    <lineage>
        <taxon>Bacteria</taxon>
        <taxon>Pseudomonadati</taxon>
        <taxon>Planctomycetota</taxon>
        <taxon>Planctomycetia</taxon>
        <taxon>Gemmatales</taxon>
        <taxon>Gemmataceae</taxon>
        <taxon>Frigoriglobus</taxon>
    </lineage>
</organism>
<dbReference type="Gene3D" id="2.130.10.10">
    <property type="entry name" value="YVTN repeat-like/Quinoprotein amine dehydrogenase"/>
    <property type="match status" value="3"/>
</dbReference>
<dbReference type="AlphaFoldDB" id="A0A6M5YL68"/>
<dbReference type="Gene3D" id="1.10.1740.10">
    <property type="match status" value="1"/>
</dbReference>
<dbReference type="InterPro" id="IPR011047">
    <property type="entry name" value="Quinoprotein_ADH-like_sf"/>
</dbReference>
<keyword evidence="8" id="KW-1185">Reference proteome</keyword>
<evidence type="ECO:0000256" key="2">
    <source>
        <dbReference type="SAM" id="MobiDB-lite"/>
    </source>
</evidence>
<dbReference type="InterPro" id="IPR036388">
    <property type="entry name" value="WH-like_DNA-bd_sf"/>
</dbReference>
<proteinExistence type="predicted"/>
<evidence type="ECO:0000313" key="7">
    <source>
        <dbReference type="EMBL" id="QJW94036.1"/>
    </source>
</evidence>
<evidence type="ECO:0000259" key="6">
    <source>
        <dbReference type="Pfam" id="PF13360"/>
    </source>
</evidence>
<evidence type="ECO:0000259" key="4">
    <source>
        <dbReference type="Pfam" id="PF04542"/>
    </source>
</evidence>
<reference evidence="8" key="1">
    <citation type="submission" date="2020-05" db="EMBL/GenBank/DDBJ databases">
        <title>Frigoriglobus tundricola gen. nov., sp. nov., a psychrotolerant cellulolytic planctomycete of the family Gemmataceae with two divergent copies of 16S rRNA gene.</title>
        <authorList>
            <person name="Kulichevskaya I.S."/>
            <person name="Ivanova A.A."/>
            <person name="Naumoff D.G."/>
            <person name="Beletsky A.V."/>
            <person name="Rijpstra W.I.C."/>
            <person name="Sinninghe Damste J.S."/>
            <person name="Mardanov A.V."/>
            <person name="Ravin N.V."/>
            <person name="Dedysh S.N."/>
        </authorList>
    </citation>
    <scope>NUCLEOTIDE SEQUENCE [LARGE SCALE GENOMIC DNA]</scope>
    <source>
        <strain evidence="8">PL17</strain>
    </source>
</reference>
<feature type="domain" description="RNA polymerase sigma factor 70 region 4 type 2" evidence="5">
    <location>
        <begin position="134"/>
        <end position="186"/>
    </location>
</feature>
<sequence>MTMRTALRLVRGANEPPDGTDSELLRRFTESGDEAAFAAVFDRHAGMVLGVCKRALADPRDAEDACQATFLVLARKARTGRWHTSVANWLHATARRVARNVRVTSARRVRREAAAAVPEAVPAVDRMSARELLEALDDELARLPARYREPLVLCHLEGLTRDQAARRLGLRPGTVKIRLERGRRRLAAALTARGTTPVPSCSRRPSLRPRRPRSRLSGPTLAAVGGRPSATVAALADGVSSTGTVFGLAGLAFGIIVIALGLLLGSVNGSNPAPDLPKKAEPAAPVAAATDAFGDPLPPGAVARLGTVRFRFGMWPWYVVPSPDGSKLATFGANGQHVESMTISDATSGRPLRTVALAGARVQSAQWLPDGRGFAVLQTNTTDYAVWEFTDEKAAPPTYTGLKEMRAITNGIFVASTVSPNGKLVAGASQAGDEGTAGRLEVWALVPGGKVRAAAARHTIDTPDGFVWLGFTPDSKRLVGVTRHREPNRPGAAAGPGQPVPVVPGAKADTARVVVWDAATGKELLAIKTPGGLTRAYAIAPDGATLFAAGEKGRVAAFDLATEKERFVVDAGPPEQKDDPARYVSHLVVAAGGRTLLLVENMQAVAALDAATGKSLWRNTGREAKQVYALAALPDGKRFVIGCVDGTIVFGDAATGKVIDPGPGHRGGVRAVALDGAGRVAVTSGSDATFRRWELASGREAGTVEITGLVGFHANAFSPDRRTAVGTGWQDNKGVVVLADVATGRTLTRLKGDTHSLFEATMFGGQPAAWVPDGSVILTDADCGVRFGPDGKEVRTYSTKEINAGSDAYSVAVSRDGRRVALVGRGPRGVHPVTGWVAVFDAATGKLIRAAQTPQTLASVAFAPDGTVLVSGSVYPPSQRLGVPPAEAGTAAAVGLFDPSGGKMHYPFADPTDGTTFRQAAVLCVSPTGYQIAVAEHDDSITVYERASGAVRRRLRGHVNQVYQLAFTPDGARLVSVSWDGTGLVWDAAPPRPATPPVATDAERLKWWEGLLAADGPTAHRTMGELAADPAGTVSLLKAKLNSKPPTDAEIDKPISGLGAEAFADREAASRALERFGAAAVPRVKARLSGVESAEVRRRLGEFLARHDRPDRLTGTRLRERRAVELLEVMATADARSLLDELARSGSHPLAEDAATAAARLRAR</sequence>
<dbReference type="CDD" id="cd06171">
    <property type="entry name" value="Sigma70_r4"/>
    <property type="match status" value="1"/>
</dbReference>
<feature type="compositionally biased region" description="Basic residues" evidence="2">
    <location>
        <begin position="205"/>
        <end position="214"/>
    </location>
</feature>
<dbReference type="EMBL" id="CP053452">
    <property type="protein sequence ID" value="QJW94036.1"/>
    <property type="molecule type" value="Genomic_DNA"/>
</dbReference>
<dbReference type="Pfam" id="PF00400">
    <property type="entry name" value="WD40"/>
    <property type="match status" value="1"/>
</dbReference>
<evidence type="ECO:0000313" key="8">
    <source>
        <dbReference type="Proteomes" id="UP000503447"/>
    </source>
</evidence>
<dbReference type="SUPFAM" id="SSF50998">
    <property type="entry name" value="Quinoprotein alcohol dehydrogenase-like"/>
    <property type="match status" value="2"/>
</dbReference>
<gene>
    <name evidence="7" type="ORF">FTUN_1555</name>
</gene>
<dbReference type="GO" id="GO:0006352">
    <property type="term" value="P:DNA-templated transcription initiation"/>
    <property type="evidence" value="ECO:0007669"/>
    <property type="project" value="InterPro"/>
</dbReference>
<feature type="transmembrane region" description="Helical" evidence="3">
    <location>
        <begin position="245"/>
        <end position="267"/>
    </location>
</feature>
<dbReference type="PROSITE" id="PS50082">
    <property type="entry name" value="WD_REPEATS_2"/>
    <property type="match status" value="2"/>
</dbReference>
<dbReference type="InterPro" id="IPR015943">
    <property type="entry name" value="WD40/YVTN_repeat-like_dom_sf"/>
</dbReference>
<dbReference type="InterPro" id="IPR001680">
    <property type="entry name" value="WD40_rpt"/>
</dbReference>
<evidence type="ECO:0000259" key="5">
    <source>
        <dbReference type="Pfam" id="PF08281"/>
    </source>
</evidence>
<dbReference type="InterPro" id="IPR002372">
    <property type="entry name" value="PQQ_rpt_dom"/>
</dbReference>
<feature type="region of interest" description="Disordered" evidence="2">
    <location>
        <begin position="192"/>
        <end position="222"/>
    </location>
</feature>
<dbReference type="InterPro" id="IPR007627">
    <property type="entry name" value="RNA_pol_sigma70_r2"/>
</dbReference>
<dbReference type="GO" id="GO:0016987">
    <property type="term" value="F:sigma factor activity"/>
    <property type="evidence" value="ECO:0007669"/>
    <property type="project" value="InterPro"/>
</dbReference>
<feature type="domain" description="RNA polymerase sigma-70 region 2" evidence="4">
    <location>
        <begin position="41"/>
        <end position="100"/>
    </location>
</feature>
<dbReference type="RefSeq" id="WP_171470122.1">
    <property type="nucleotide sequence ID" value="NZ_CP053452.2"/>
</dbReference>
<dbReference type="InterPro" id="IPR014284">
    <property type="entry name" value="RNA_pol_sigma-70_dom"/>
</dbReference>
<dbReference type="Pfam" id="PF13360">
    <property type="entry name" value="PQQ_2"/>
    <property type="match status" value="1"/>
</dbReference>
<dbReference type="Pfam" id="PF04542">
    <property type="entry name" value="Sigma70_r2"/>
    <property type="match status" value="1"/>
</dbReference>
<feature type="repeat" description="WD" evidence="1">
    <location>
        <begin position="662"/>
        <end position="703"/>
    </location>
</feature>
<dbReference type="Gene3D" id="1.10.10.10">
    <property type="entry name" value="Winged helix-like DNA-binding domain superfamily/Winged helix DNA-binding domain"/>
    <property type="match status" value="1"/>
</dbReference>
<dbReference type="NCBIfam" id="TIGR02937">
    <property type="entry name" value="sigma70-ECF"/>
    <property type="match status" value="1"/>
</dbReference>
<keyword evidence="3" id="KW-0472">Membrane</keyword>
<dbReference type="GO" id="GO:0003677">
    <property type="term" value="F:DNA binding"/>
    <property type="evidence" value="ECO:0007669"/>
    <property type="project" value="InterPro"/>
</dbReference>
<protein>
    <recommendedName>
        <fullName evidence="9">ECF RNA polymerase sigma factor SigE</fullName>
    </recommendedName>
</protein>
<evidence type="ECO:0008006" key="9">
    <source>
        <dbReference type="Google" id="ProtNLM"/>
    </source>
</evidence>
<dbReference type="SUPFAM" id="SSF88659">
    <property type="entry name" value="Sigma3 and sigma4 domains of RNA polymerase sigma factors"/>
    <property type="match status" value="1"/>
</dbReference>
<feature type="domain" description="Pyrrolo-quinoline quinone repeat" evidence="6">
    <location>
        <begin position="509"/>
        <end position="699"/>
    </location>
</feature>
<evidence type="ECO:0000256" key="1">
    <source>
        <dbReference type="PROSITE-ProRule" id="PRU00221"/>
    </source>
</evidence>
<dbReference type="PANTHER" id="PTHR19879">
    <property type="entry name" value="TRANSCRIPTION INITIATION FACTOR TFIID"/>
    <property type="match status" value="1"/>
</dbReference>
<dbReference type="PANTHER" id="PTHR19879:SF9">
    <property type="entry name" value="TRANSCRIPTION INITIATION FACTOR TFIID SUBUNIT 5"/>
    <property type="match status" value="1"/>
</dbReference>
<keyword evidence="1" id="KW-0853">WD repeat</keyword>
<dbReference type="SUPFAM" id="SSF88946">
    <property type="entry name" value="Sigma2 domain of RNA polymerase sigma factors"/>
    <property type="match status" value="1"/>
</dbReference>